<gene>
    <name evidence="2" type="ORF">AUR04nite_01360</name>
</gene>
<dbReference type="EMBL" id="BJNY01000001">
    <property type="protein sequence ID" value="GED04604.1"/>
    <property type="molecule type" value="Genomic_DNA"/>
</dbReference>
<evidence type="ECO:0000313" key="2">
    <source>
        <dbReference type="EMBL" id="GED04604.1"/>
    </source>
</evidence>
<comment type="caution">
    <text evidence="2">The sequence shown here is derived from an EMBL/GenBank/DDBJ whole genome shotgun (WGS) entry which is preliminary data.</text>
</comment>
<dbReference type="RefSeq" id="WP_141360921.1">
    <property type="nucleotide sequence ID" value="NZ_BAAAJL010000007.1"/>
</dbReference>
<evidence type="ECO:0000256" key="1">
    <source>
        <dbReference type="SAM" id="Phobius"/>
    </source>
</evidence>
<sequence length="170" mass="17723">MSDLPQRPLAPRLAGLFSALFIVAGAVLLWIDSMNEFVISTGSSELLEQDTFYFGPSATQMVGEVLLALGIAALCARLGLILGRRIRQMAQGQLVFIGSLAFSILLLAAGVGLAVWDSTQVHTFGWIGDAPAPPPATFALIAGKLLIGAGLGALGFSGGLKWELKARAEG</sequence>
<keyword evidence="1" id="KW-1133">Transmembrane helix</keyword>
<feature type="transmembrane region" description="Helical" evidence="1">
    <location>
        <begin position="12"/>
        <end position="31"/>
    </location>
</feature>
<dbReference type="Proteomes" id="UP000316612">
    <property type="component" value="Unassembled WGS sequence"/>
</dbReference>
<feature type="transmembrane region" description="Helical" evidence="1">
    <location>
        <begin position="136"/>
        <end position="157"/>
    </location>
</feature>
<keyword evidence="3" id="KW-1185">Reference proteome</keyword>
<keyword evidence="1" id="KW-0472">Membrane</keyword>
<organism evidence="2 3">
    <name type="scientific">Glutamicibacter uratoxydans</name>
    <name type="common">Arthrobacter uratoxydans</name>
    <dbReference type="NCBI Taxonomy" id="43667"/>
    <lineage>
        <taxon>Bacteria</taxon>
        <taxon>Bacillati</taxon>
        <taxon>Actinomycetota</taxon>
        <taxon>Actinomycetes</taxon>
        <taxon>Micrococcales</taxon>
        <taxon>Micrococcaceae</taxon>
        <taxon>Glutamicibacter</taxon>
    </lineage>
</organism>
<feature type="transmembrane region" description="Helical" evidence="1">
    <location>
        <begin position="94"/>
        <end position="116"/>
    </location>
</feature>
<proteinExistence type="predicted"/>
<keyword evidence="1" id="KW-0812">Transmembrane</keyword>
<name>A0A4Y4DLA0_GLUUR</name>
<dbReference type="AlphaFoldDB" id="A0A4Y4DLA0"/>
<feature type="transmembrane region" description="Helical" evidence="1">
    <location>
        <begin position="61"/>
        <end position="82"/>
    </location>
</feature>
<accession>A0A4Y4DLA0</accession>
<protein>
    <submittedName>
        <fullName evidence="2">Uncharacterized protein</fullName>
    </submittedName>
</protein>
<evidence type="ECO:0000313" key="3">
    <source>
        <dbReference type="Proteomes" id="UP000316612"/>
    </source>
</evidence>
<reference evidence="2 3" key="1">
    <citation type="submission" date="2019-06" db="EMBL/GenBank/DDBJ databases">
        <title>Whole genome shotgun sequence of Glutamicibacter uratoxydans NBRC 15515.</title>
        <authorList>
            <person name="Hosoyama A."/>
            <person name="Uohara A."/>
            <person name="Ohji S."/>
            <person name="Ichikawa N."/>
        </authorList>
    </citation>
    <scope>NUCLEOTIDE SEQUENCE [LARGE SCALE GENOMIC DNA]</scope>
    <source>
        <strain evidence="2 3">NBRC 15515</strain>
    </source>
</reference>